<dbReference type="GO" id="GO:0046872">
    <property type="term" value="F:metal ion binding"/>
    <property type="evidence" value="ECO:0007669"/>
    <property type="project" value="UniProtKB-KW"/>
</dbReference>
<dbReference type="InterPro" id="IPR044893">
    <property type="entry name" value="RNA_pol_Rpb1_clamp_domain"/>
</dbReference>
<dbReference type="NCBIfam" id="NF006336">
    <property type="entry name" value="PRK08566.1"/>
    <property type="match status" value="1"/>
</dbReference>
<dbReference type="SUPFAM" id="SSF64484">
    <property type="entry name" value="beta and beta-prime subunits of DNA dependent RNA-polymerase"/>
    <property type="match status" value="1"/>
</dbReference>
<comment type="subunit">
    <text evidence="3">Component of the RNA polymerase III (Pol III) complex consisting of 17 subunits.</text>
</comment>
<dbReference type="FunFam" id="3.30.1490.180:FF:000002">
    <property type="entry name" value="DNA-directed RNA polymerase subunit"/>
    <property type="match status" value="1"/>
</dbReference>
<keyword evidence="8" id="KW-0862">Zinc</keyword>
<dbReference type="FunFam" id="1.10.274.100:FF:000003">
    <property type="entry name" value="DNA-directed RNA polymerase subunit"/>
    <property type="match status" value="1"/>
</dbReference>
<dbReference type="Proteomes" id="UP001165289">
    <property type="component" value="Unassembled WGS sequence"/>
</dbReference>
<keyword evidence="17" id="KW-1185">Reference proteome</keyword>
<dbReference type="GO" id="GO:0003899">
    <property type="term" value="F:DNA-directed RNA polymerase activity"/>
    <property type="evidence" value="ECO:0007669"/>
    <property type="project" value="UniProtKB-EC"/>
</dbReference>
<evidence type="ECO:0000256" key="3">
    <source>
        <dbReference type="ARBA" id="ARBA00011206"/>
    </source>
</evidence>
<gene>
    <name evidence="16" type="ORF">LOD99_2085</name>
</gene>
<keyword evidence="7" id="KW-0479">Metal-binding</keyword>
<evidence type="ECO:0000259" key="15">
    <source>
        <dbReference type="SMART" id="SM00663"/>
    </source>
</evidence>
<evidence type="ECO:0000256" key="5">
    <source>
        <dbReference type="ARBA" id="ARBA00022679"/>
    </source>
</evidence>
<dbReference type="Pfam" id="PF00623">
    <property type="entry name" value="RNA_pol_Rpb1_2"/>
    <property type="match status" value="1"/>
</dbReference>
<evidence type="ECO:0000256" key="13">
    <source>
        <dbReference type="ARBA" id="ARBA00058108"/>
    </source>
</evidence>
<dbReference type="FunFam" id="4.10.860.120:FF:000004">
    <property type="entry name" value="DNA-directed RNA polymerase subunit"/>
    <property type="match status" value="1"/>
</dbReference>
<dbReference type="InterPro" id="IPR035697">
    <property type="entry name" value="RNAP_III_RPC1_N"/>
</dbReference>
<dbReference type="GO" id="GO:0005654">
    <property type="term" value="C:nucleoplasm"/>
    <property type="evidence" value="ECO:0007669"/>
    <property type="project" value="UniProtKB-ARBA"/>
</dbReference>
<dbReference type="Gene3D" id="1.10.132.30">
    <property type="match status" value="1"/>
</dbReference>
<dbReference type="Gene3D" id="6.10.250.2940">
    <property type="match status" value="1"/>
</dbReference>
<sequence length="1404" mass="158117">MTDSDKFDKQQYREANVAHKISQIQFSLFSKQQMEQQAHLQVVSERIYTGADEGRKLPATDGVLDRRMGMSTVKGVCDTCGNELARCLGHYGYVDLAFPVFHTGYFKDITKILQCMCKSCSRILLDTDEVSYFTPKLRRVINSPVARKAILKNVLLFARKHSHCPYCSKLNGVVKTAKKFGFMKLLHNPFNPTGRKFSGVEHATFLEKFSQAKENNKELEKHLDKALDLLTPLKVLHIFQNVRDDDCIFIGMTPGHGRPEDLLLQRILVPPPCIRPSVQTDIGGSNEDDITIKITDIIRVNCIIHSLLKHNGPMNKIMELWDSLQIQCALLINSGVSLPSNVQVPKLRRSFVHRLKGKHGRFRGNLSGKRVDFSGRTVISPDPNLRVDEVAVPIEVAILMTYPERVNSHNIEFLRKLILNGPDNHPGANYVIPKAKQHQQQSEIAKTYLRYGNREKIAQHLSLGSIVERHMMDGDIVLFNRQPSLHKLSIMTHYARVMPHRTFRLNECVCTPYNADFDGDEMNLHLPQSEEAKAEALALMGVKCNLVTPRNGEPLIAAIQDFITGSYLLTQKDEFFDRAHFIQLICSFLKQDDADLRIDLPKPSIIKPRRFWTGKQVISVLLRPNRSAGHPINIRAPGKQYSGRNFEELCPNDSFLVVYNGELMAGALDKSMIGSGSKSNIFYTQLRDYSEDSAITCMTRLARLISYYLMNRGFSIGIGDVWPGEQLMLKKGKLVDQGYSKCQDYIQEFREGKLQTQPGMSAEETLEAIINKELSSVREHAGKACKEELHPSNAPLIMALCGAKGSWLNISQMIACVGQQAISGKRMPNGFTERSLPHFARMSKEADAKGFVENSFFSGMTPIEFYFHTVGGREGLVDTAVKTAETGYMQRRLVKALEDMCVLYDLTVRDSNNNVIQFEYGGDNMDPAMMEADNKVLEFERVLFHIQQVFNDRTLPLVSIATLDNTIESFKSDPKYLKCNQKLIKSLIEFLSSKIENVVILEKSYQTDPNFVINNKNYMNEIQLKVFIETVYHKLMKANIDPGTAVGALAAQSIGEPATQMTLKTFHFAGLASMNITLGVPRIKEIINATKSISTPIITAELDVNDSEDFARIVKGRIEKTTLGEVTKCIEEVYGSGKQFLRIRLDLERIKLLKLEIDVDKVYQRIMLASGLKIKTMDVSIRGESIILISPLPPYKEPVNCILRNFKEKLINLVVLGLSAVNRVIINADEEQSSEGKEKYKLYVEGENLRAVMATIGVKGTHSKSNSMIEVEKTLGIEAARSVIVDEIIYTMKNHGIHLDGRHVMLLADLMTYKGEVLGITRFGLSKMKESVLMLASFECTTDHLFNASLFSQVDAINGVSECIIMGLPMKLGTGLFKILYDLPKPKFTPRKLLFSNPDFHILK</sequence>
<evidence type="ECO:0000256" key="12">
    <source>
        <dbReference type="ARBA" id="ARBA00048552"/>
    </source>
</evidence>
<evidence type="ECO:0000256" key="10">
    <source>
        <dbReference type="ARBA" id="ARBA00023163"/>
    </source>
</evidence>
<organism evidence="16 17">
    <name type="scientific">Oopsacas minuta</name>
    <dbReference type="NCBI Taxonomy" id="111878"/>
    <lineage>
        <taxon>Eukaryota</taxon>
        <taxon>Metazoa</taxon>
        <taxon>Porifera</taxon>
        <taxon>Hexactinellida</taxon>
        <taxon>Hexasterophora</taxon>
        <taxon>Lyssacinosida</taxon>
        <taxon>Leucopsacidae</taxon>
        <taxon>Oopsacas</taxon>
    </lineage>
</organism>
<dbReference type="GO" id="GO:0000428">
    <property type="term" value="C:DNA-directed RNA polymerase complex"/>
    <property type="evidence" value="ECO:0007669"/>
    <property type="project" value="UniProtKB-KW"/>
</dbReference>
<evidence type="ECO:0000256" key="7">
    <source>
        <dbReference type="ARBA" id="ARBA00022723"/>
    </source>
</evidence>
<dbReference type="Gene3D" id="1.10.274.100">
    <property type="entry name" value="RNA polymerase Rpb1, domain 3"/>
    <property type="match status" value="1"/>
</dbReference>
<comment type="similarity">
    <text evidence="2 14">Belongs to the RNA polymerase beta' chain family.</text>
</comment>
<dbReference type="InterPro" id="IPR035698">
    <property type="entry name" value="RNAP_III_Rpc1_C"/>
</dbReference>
<comment type="subcellular location">
    <subcellularLocation>
        <location evidence="1">Nucleus</location>
    </subcellularLocation>
</comment>
<evidence type="ECO:0000313" key="17">
    <source>
        <dbReference type="Proteomes" id="UP001165289"/>
    </source>
</evidence>
<keyword evidence="9" id="KW-0460">Magnesium</keyword>
<proteinExistence type="inferred from homology"/>
<keyword evidence="11" id="KW-0539">Nucleus</keyword>
<dbReference type="Pfam" id="PF05000">
    <property type="entry name" value="RNA_pol_Rpb1_4"/>
    <property type="match status" value="1"/>
</dbReference>
<dbReference type="InterPro" id="IPR006592">
    <property type="entry name" value="RNA_pol_N"/>
</dbReference>
<protein>
    <recommendedName>
        <fullName evidence="14">DNA-directed RNA polymerase subunit</fullName>
        <ecNumber evidence="14">2.7.7.6</ecNumber>
    </recommendedName>
</protein>
<evidence type="ECO:0000256" key="9">
    <source>
        <dbReference type="ARBA" id="ARBA00022842"/>
    </source>
</evidence>
<comment type="caution">
    <text evidence="16">The sequence shown here is derived from an EMBL/GenBank/DDBJ whole genome shotgun (WGS) entry which is preliminary data.</text>
</comment>
<dbReference type="GO" id="GO:0003677">
    <property type="term" value="F:DNA binding"/>
    <property type="evidence" value="ECO:0007669"/>
    <property type="project" value="InterPro"/>
</dbReference>
<dbReference type="InterPro" id="IPR015700">
    <property type="entry name" value="RPC1"/>
</dbReference>
<dbReference type="EC" id="2.7.7.6" evidence="14"/>
<dbReference type="InterPro" id="IPR000722">
    <property type="entry name" value="RNA_pol_asu"/>
</dbReference>
<dbReference type="Gene3D" id="1.10.150.390">
    <property type="match status" value="1"/>
</dbReference>
<evidence type="ECO:0000313" key="16">
    <source>
        <dbReference type="EMBL" id="KAI6655586.1"/>
    </source>
</evidence>
<dbReference type="Pfam" id="PF04998">
    <property type="entry name" value="RNA_pol_Rpb1_5"/>
    <property type="match status" value="1"/>
</dbReference>
<dbReference type="CDD" id="cd02736">
    <property type="entry name" value="RNAP_III_Rpc1_C"/>
    <property type="match status" value="1"/>
</dbReference>
<dbReference type="InterPro" id="IPR007080">
    <property type="entry name" value="RNA_pol_Rpb1_1"/>
</dbReference>
<accession>A0AAV7K5I8</accession>
<dbReference type="InterPro" id="IPR007081">
    <property type="entry name" value="RNA_pol_Rpb1_5"/>
</dbReference>
<dbReference type="FunFam" id="1.10.150.390:FF:000004">
    <property type="entry name" value="DNA-directed RNA polymerase subunit"/>
    <property type="match status" value="1"/>
</dbReference>
<evidence type="ECO:0000256" key="8">
    <source>
        <dbReference type="ARBA" id="ARBA00022833"/>
    </source>
</evidence>
<keyword evidence="6 14" id="KW-0548">Nucleotidyltransferase</keyword>
<dbReference type="Pfam" id="PF04997">
    <property type="entry name" value="RNA_pol_Rpb1_1"/>
    <property type="match status" value="1"/>
</dbReference>
<dbReference type="GO" id="GO:0006351">
    <property type="term" value="P:DNA-templated transcription"/>
    <property type="evidence" value="ECO:0007669"/>
    <property type="project" value="InterPro"/>
</dbReference>
<dbReference type="Gene3D" id="6.20.50.80">
    <property type="match status" value="1"/>
</dbReference>
<comment type="catalytic activity">
    <reaction evidence="12 14">
        <text>RNA(n) + a ribonucleoside 5'-triphosphate = RNA(n+1) + diphosphate</text>
        <dbReference type="Rhea" id="RHEA:21248"/>
        <dbReference type="Rhea" id="RHEA-COMP:14527"/>
        <dbReference type="Rhea" id="RHEA-COMP:17342"/>
        <dbReference type="ChEBI" id="CHEBI:33019"/>
        <dbReference type="ChEBI" id="CHEBI:61557"/>
        <dbReference type="ChEBI" id="CHEBI:140395"/>
        <dbReference type="EC" id="2.7.7.6"/>
    </reaction>
</comment>
<dbReference type="InterPro" id="IPR042102">
    <property type="entry name" value="RNA_pol_Rpb1_3_sf"/>
</dbReference>
<keyword evidence="5 14" id="KW-0808">Transferase</keyword>
<dbReference type="InterPro" id="IPR038120">
    <property type="entry name" value="Rpb1_funnel_sf"/>
</dbReference>
<dbReference type="EMBL" id="JAKMXF010000188">
    <property type="protein sequence ID" value="KAI6655586.1"/>
    <property type="molecule type" value="Genomic_DNA"/>
</dbReference>
<dbReference type="FunFam" id="2.40.40.20:FF:000019">
    <property type="entry name" value="DNA-directed RNA polymerase II subunit RPB1"/>
    <property type="match status" value="1"/>
</dbReference>
<dbReference type="Pfam" id="PF04983">
    <property type="entry name" value="RNA_pol_Rpb1_3"/>
    <property type="match status" value="1"/>
</dbReference>
<evidence type="ECO:0000256" key="1">
    <source>
        <dbReference type="ARBA" id="ARBA00004123"/>
    </source>
</evidence>
<dbReference type="InterPro" id="IPR007083">
    <property type="entry name" value="RNA_pol_Rpb1_4"/>
</dbReference>
<dbReference type="FunFam" id="1.10.132.30:FF:000001">
    <property type="entry name" value="DNA-directed RNA polymerase subunit"/>
    <property type="match status" value="1"/>
</dbReference>
<dbReference type="PANTHER" id="PTHR48446:SF1">
    <property type="entry name" value="DNA-DIRECTED RNA POLYMERASE SUBUNIT BETA' N-TERMINAL SECTION"/>
    <property type="match status" value="1"/>
</dbReference>
<dbReference type="CDD" id="cd02583">
    <property type="entry name" value="RNAP_III_RPC1_N"/>
    <property type="match status" value="1"/>
</dbReference>
<dbReference type="Gene3D" id="4.10.860.120">
    <property type="entry name" value="RNA polymerase II, clamp domain"/>
    <property type="match status" value="1"/>
</dbReference>
<keyword evidence="10 14" id="KW-0804">Transcription</keyword>
<evidence type="ECO:0000256" key="14">
    <source>
        <dbReference type="RuleBase" id="RU004279"/>
    </source>
</evidence>
<dbReference type="Gene3D" id="3.30.1490.180">
    <property type="entry name" value="RNA polymerase ii"/>
    <property type="match status" value="1"/>
</dbReference>
<reference evidence="16 17" key="1">
    <citation type="journal article" date="2023" name="BMC Biol.">
        <title>The compact genome of the sponge Oopsacas minuta (Hexactinellida) is lacking key metazoan core genes.</title>
        <authorList>
            <person name="Santini S."/>
            <person name="Schenkelaars Q."/>
            <person name="Jourda C."/>
            <person name="Duchesne M."/>
            <person name="Belahbib H."/>
            <person name="Rocher C."/>
            <person name="Selva M."/>
            <person name="Riesgo A."/>
            <person name="Vervoort M."/>
            <person name="Leys S.P."/>
            <person name="Kodjabachian L."/>
            <person name="Le Bivic A."/>
            <person name="Borchiellini C."/>
            <person name="Claverie J.M."/>
            <person name="Renard E."/>
        </authorList>
    </citation>
    <scope>NUCLEOTIDE SEQUENCE [LARGE SCALE GENOMIC DNA]</scope>
    <source>
        <strain evidence="16">SPO-2</strain>
    </source>
</reference>
<dbReference type="PANTHER" id="PTHR48446">
    <property type="entry name" value="DNA-DIRECTED RNA POLYMERASE SUBUNIT BETA' N-TERMINAL SECTION"/>
    <property type="match status" value="1"/>
</dbReference>
<comment type="function">
    <text evidence="13">DNA-dependent RNA polymerase catalyzes the transcription of DNA into RNA using the four ribonucleoside triphosphates as substrates. Largest and catalytic core component of RNA polymerase III which synthesizes small RNAs, such as 5S rRNA and tRNAs. Forms the polymerase active center together with the second largest subunit. A single-stranded DNA template strand of the promoter is positioned within the central active site cleft of Pol III. A bridging helix emanates from RPC1 and crosses the cleft near the catalytic site and is thought to promote translocation of Pol III by acting as a ratchet that moves the RNA-DNA hybrid through the active site by switching from straight to bent conformations at each step of nucleotide addition.</text>
</comment>
<dbReference type="InterPro" id="IPR007066">
    <property type="entry name" value="RNA_pol_Rpb1_3"/>
</dbReference>
<evidence type="ECO:0000256" key="6">
    <source>
        <dbReference type="ARBA" id="ARBA00022695"/>
    </source>
</evidence>
<dbReference type="Gene3D" id="2.40.40.20">
    <property type="match status" value="1"/>
</dbReference>
<evidence type="ECO:0000256" key="4">
    <source>
        <dbReference type="ARBA" id="ARBA00022478"/>
    </source>
</evidence>
<name>A0AAV7K5I8_9METZ</name>
<evidence type="ECO:0000256" key="11">
    <source>
        <dbReference type="ARBA" id="ARBA00023242"/>
    </source>
</evidence>
<dbReference type="SMART" id="SM00663">
    <property type="entry name" value="RPOLA_N"/>
    <property type="match status" value="1"/>
</dbReference>
<feature type="domain" description="RNA polymerase N-terminal" evidence="15">
    <location>
        <begin position="260"/>
        <end position="570"/>
    </location>
</feature>
<evidence type="ECO:0000256" key="2">
    <source>
        <dbReference type="ARBA" id="ARBA00006460"/>
    </source>
</evidence>
<keyword evidence="4 14" id="KW-0240">DNA-directed RNA polymerase</keyword>